<protein>
    <recommendedName>
        <fullName evidence="4">Secreted protein</fullName>
    </recommendedName>
</protein>
<dbReference type="Proteomes" id="UP001164743">
    <property type="component" value="Chromosome 11A"/>
</dbReference>
<dbReference type="EMBL" id="CP110431">
    <property type="protein sequence ID" value="WAQ89860.1"/>
    <property type="molecule type" value="Genomic_DNA"/>
</dbReference>
<reference evidence="2" key="1">
    <citation type="submission" date="2022-10" db="EMBL/GenBank/DDBJ databases">
        <title>Puccinia triticina Genome sequencing and assembly.</title>
        <authorList>
            <person name="Li C."/>
        </authorList>
    </citation>
    <scope>NUCLEOTIDE SEQUENCE</scope>
    <source>
        <strain evidence="2">Pt15</strain>
    </source>
</reference>
<keyword evidence="3" id="KW-1185">Reference proteome</keyword>
<dbReference type="GeneID" id="77802367"/>
<evidence type="ECO:0000313" key="3">
    <source>
        <dbReference type="Proteomes" id="UP001164743"/>
    </source>
</evidence>
<gene>
    <name evidence="2" type="ORF">PtA15_11A552</name>
</gene>
<evidence type="ECO:0008006" key="4">
    <source>
        <dbReference type="Google" id="ProtNLM"/>
    </source>
</evidence>
<feature type="chain" id="PRO_5047273368" description="Secreted protein" evidence="1">
    <location>
        <begin position="22"/>
        <end position="283"/>
    </location>
</feature>
<evidence type="ECO:0000313" key="2">
    <source>
        <dbReference type="EMBL" id="WAQ89860.1"/>
    </source>
</evidence>
<keyword evidence="1" id="KW-0732">Signal</keyword>
<dbReference type="RefSeq" id="XP_053025415.1">
    <property type="nucleotide sequence ID" value="XM_053161472.1"/>
</dbReference>
<sequence length="283" mass="30735">MVNFFTFAFVASALSIAAVESKNSVISEDSLLEPQVEPIFASLEAVTSPLLEKRGSSPALEKRLLGNLLELPTSIISEVLPVATRTMPQPPHERSSGRFSFKQIRVHAYLSDTLNAILPHTNAIRSLCTGDVNPDADQLSWDLVNELRVILDILNGCLYKVKDCGKAPTPSGIPGGRPITLDDICQLFFKIMCEIRECCKLIGSLCIKYKTVRRVCQNTLRQITSCLSSIAVRCGVEVGDLSPGLGGLFAGIPNFFTGVQFGFSAFPKILGNSNGYFSFNASI</sequence>
<name>A0ABY7CY37_9BASI</name>
<accession>A0ABY7CY37</accession>
<organism evidence="2 3">
    <name type="scientific">Puccinia triticina</name>
    <dbReference type="NCBI Taxonomy" id="208348"/>
    <lineage>
        <taxon>Eukaryota</taxon>
        <taxon>Fungi</taxon>
        <taxon>Dikarya</taxon>
        <taxon>Basidiomycota</taxon>
        <taxon>Pucciniomycotina</taxon>
        <taxon>Pucciniomycetes</taxon>
        <taxon>Pucciniales</taxon>
        <taxon>Pucciniaceae</taxon>
        <taxon>Puccinia</taxon>
    </lineage>
</organism>
<evidence type="ECO:0000256" key="1">
    <source>
        <dbReference type="SAM" id="SignalP"/>
    </source>
</evidence>
<feature type="signal peptide" evidence="1">
    <location>
        <begin position="1"/>
        <end position="21"/>
    </location>
</feature>
<proteinExistence type="predicted"/>